<name>A0A1C2FZE9_9GAMM</name>
<keyword evidence="5" id="KW-0864">Zinc transport</keyword>
<evidence type="ECO:0000256" key="9">
    <source>
        <dbReference type="SAM" id="MobiDB-lite"/>
    </source>
</evidence>
<protein>
    <submittedName>
        <fullName evidence="13">Cation transporter</fullName>
    </submittedName>
</protein>
<dbReference type="Gene3D" id="1.20.1510.10">
    <property type="entry name" value="Cation efflux protein transmembrane domain"/>
    <property type="match status" value="1"/>
</dbReference>
<dbReference type="SUPFAM" id="SSF161111">
    <property type="entry name" value="Cation efflux protein transmembrane domain-like"/>
    <property type="match status" value="1"/>
</dbReference>
<dbReference type="InterPro" id="IPR036837">
    <property type="entry name" value="Cation_efflux_CTD_sf"/>
</dbReference>
<dbReference type="AlphaFoldDB" id="A0A1C2FZE9"/>
<dbReference type="PANTHER" id="PTHR11562">
    <property type="entry name" value="CATION EFFLUX PROTEIN/ ZINC TRANSPORTER"/>
    <property type="match status" value="1"/>
</dbReference>
<feature type="transmembrane region" description="Helical" evidence="10">
    <location>
        <begin position="32"/>
        <end position="56"/>
    </location>
</feature>
<feature type="domain" description="Cation efflux protein cytoplasmic" evidence="12">
    <location>
        <begin position="226"/>
        <end position="299"/>
    </location>
</feature>
<gene>
    <name evidence="13" type="ORF">C4900_01750</name>
</gene>
<keyword evidence="5" id="KW-0862">Zinc</keyword>
<dbReference type="GO" id="GO:0005385">
    <property type="term" value="F:zinc ion transmembrane transporter activity"/>
    <property type="evidence" value="ECO:0007669"/>
    <property type="project" value="TreeGrafter"/>
</dbReference>
<dbReference type="RefSeq" id="WP_065971505.1">
    <property type="nucleotide sequence ID" value="NZ_CP080624.1"/>
</dbReference>
<evidence type="ECO:0000256" key="1">
    <source>
        <dbReference type="ARBA" id="ARBA00004141"/>
    </source>
</evidence>
<dbReference type="GO" id="GO:0005886">
    <property type="term" value="C:plasma membrane"/>
    <property type="evidence" value="ECO:0007669"/>
    <property type="project" value="TreeGrafter"/>
</dbReference>
<dbReference type="InterPro" id="IPR058533">
    <property type="entry name" value="Cation_efflux_TM"/>
</dbReference>
<dbReference type="InterPro" id="IPR027469">
    <property type="entry name" value="Cation_efflux_TMD_sf"/>
</dbReference>
<sequence length="319" mass="34137">MSSLHAHHGHGHHHEAHDHDHGHEAPREGRGLWMSLAMTAAFAVIEAGTGLMAHSLALLSDAGHMLSDTLALALSLFAVWMGRRPPSARHSYGFARTEIIVAFVNGLVLLAVVTAIVIAAVRRLQHPEAVAGGAVMAVAALGILMNGGVVYALSRERHTLNTRSAILHVLGDLLGSAAALVAGAVVYFTGWDPIDPILSLVISGLILYSTVQLLRETLNVLMEGVPSHLDLRAVGRALAEVPGTISVHDLHIWTLSSGTMALSAHVVVDDLDHWRGLLAVMQDLLRERFDIDHVTLQPEVLDVALTHGRPVIPIHPRSS</sequence>
<dbReference type="PANTHER" id="PTHR11562:SF17">
    <property type="entry name" value="RE54080P-RELATED"/>
    <property type="match status" value="1"/>
</dbReference>
<keyword evidence="7" id="KW-0406">Ion transport</keyword>
<dbReference type="EMBL" id="PSYR01000001">
    <property type="protein sequence ID" value="RCN58543.1"/>
    <property type="molecule type" value="Genomic_DNA"/>
</dbReference>
<proteinExistence type="inferred from homology"/>
<dbReference type="SUPFAM" id="SSF160240">
    <property type="entry name" value="Cation efflux protein cytoplasmic domain-like"/>
    <property type="match status" value="1"/>
</dbReference>
<feature type="compositionally biased region" description="Basic and acidic residues" evidence="9">
    <location>
        <begin position="15"/>
        <end position="26"/>
    </location>
</feature>
<evidence type="ECO:0000259" key="11">
    <source>
        <dbReference type="Pfam" id="PF01545"/>
    </source>
</evidence>
<reference evidence="13 14" key="1">
    <citation type="submission" date="2018-02" db="EMBL/GenBank/DDBJ databases">
        <title>Insights into the biology of acidophilic members of the Acidiferrobacteraceae family derived from comparative genomic analyses.</title>
        <authorList>
            <person name="Issotta F."/>
            <person name="Thyssen C."/>
            <person name="Mena C."/>
            <person name="Moya A."/>
            <person name="Bellenberg S."/>
            <person name="Sproer C."/>
            <person name="Covarrubias P.C."/>
            <person name="Sand W."/>
            <person name="Quatrini R."/>
            <person name="Vera M."/>
        </authorList>
    </citation>
    <scope>NUCLEOTIDE SEQUENCE [LARGE SCALE GENOMIC DNA]</scope>
    <source>
        <strain evidence="14">m-1</strain>
    </source>
</reference>
<comment type="subcellular location">
    <subcellularLocation>
        <location evidence="1">Membrane</location>
        <topology evidence="1">Multi-pass membrane protein</topology>
    </subcellularLocation>
</comment>
<keyword evidence="8 10" id="KW-0472">Membrane</keyword>
<keyword evidence="3" id="KW-0813">Transport</keyword>
<feature type="transmembrane region" description="Helical" evidence="10">
    <location>
        <begin position="62"/>
        <end position="80"/>
    </location>
</feature>
<evidence type="ECO:0000259" key="12">
    <source>
        <dbReference type="Pfam" id="PF16916"/>
    </source>
</evidence>
<dbReference type="STRING" id="163359.A9R16_15385"/>
<dbReference type="NCBIfam" id="TIGR01297">
    <property type="entry name" value="CDF"/>
    <property type="match status" value="1"/>
</dbReference>
<comment type="caution">
    <text evidence="13">The sequence shown here is derived from an EMBL/GenBank/DDBJ whole genome shotgun (WGS) entry which is preliminary data.</text>
</comment>
<dbReference type="InterPro" id="IPR027470">
    <property type="entry name" value="Cation_efflux_CTD"/>
</dbReference>
<evidence type="ECO:0000256" key="4">
    <source>
        <dbReference type="ARBA" id="ARBA00022692"/>
    </source>
</evidence>
<dbReference type="InterPro" id="IPR002524">
    <property type="entry name" value="Cation_efflux"/>
</dbReference>
<evidence type="ECO:0000256" key="10">
    <source>
        <dbReference type="SAM" id="Phobius"/>
    </source>
</evidence>
<dbReference type="Pfam" id="PF01545">
    <property type="entry name" value="Cation_efflux"/>
    <property type="match status" value="1"/>
</dbReference>
<feature type="transmembrane region" description="Helical" evidence="10">
    <location>
        <begin position="133"/>
        <end position="153"/>
    </location>
</feature>
<evidence type="ECO:0000256" key="5">
    <source>
        <dbReference type="ARBA" id="ARBA00022906"/>
    </source>
</evidence>
<evidence type="ECO:0000256" key="3">
    <source>
        <dbReference type="ARBA" id="ARBA00022448"/>
    </source>
</evidence>
<dbReference type="OrthoDB" id="9809646at2"/>
<keyword evidence="14" id="KW-1185">Reference proteome</keyword>
<evidence type="ECO:0000313" key="13">
    <source>
        <dbReference type="EMBL" id="RCN58543.1"/>
    </source>
</evidence>
<evidence type="ECO:0000256" key="7">
    <source>
        <dbReference type="ARBA" id="ARBA00023065"/>
    </source>
</evidence>
<evidence type="ECO:0000256" key="8">
    <source>
        <dbReference type="ARBA" id="ARBA00023136"/>
    </source>
</evidence>
<accession>A0A1C2FZE9</accession>
<evidence type="ECO:0000313" key="14">
    <source>
        <dbReference type="Proteomes" id="UP000253250"/>
    </source>
</evidence>
<keyword evidence="4 10" id="KW-0812">Transmembrane</keyword>
<feature type="transmembrane region" description="Helical" evidence="10">
    <location>
        <begin position="196"/>
        <end position="214"/>
    </location>
</feature>
<keyword evidence="6 10" id="KW-1133">Transmembrane helix</keyword>
<feature type="compositionally biased region" description="Basic residues" evidence="9">
    <location>
        <begin position="1"/>
        <end position="14"/>
    </location>
</feature>
<feature type="transmembrane region" description="Helical" evidence="10">
    <location>
        <begin position="165"/>
        <end position="190"/>
    </location>
</feature>
<feature type="transmembrane region" description="Helical" evidence="10">
    <location>
        <begin position="100"/>
        <end position="121"/>
    </location>
</feature>
<evidence type="ECO:0000256" key="6">
    <source>
        <dbReference type="ARBA" id="ARBA00022989"/>
    </source>
</evidence>
<feature type="domain" description="Cation efflux protein transmembrane" evidence="11">
    <location>
        <begin position="32"/>
        <end position="222"/>
    </location>
</feature>
<comment type="similarity">
    <text evidence="2">Belongs to the cation diffusion facilitator (CDF) transporter (TC 2.A.4) family. SLC30A subfamily.</text>
</comment>
<dbReference type="InterPro" id="IPR050681">
    <property type="entry name" value="CDF/SLC30A"/>
</dbReference>
<organism evidence="13 14">
    <name type="scientific">Acidiferrobacter thiooxydans</name>
    <dbReference type="NCBI Taxonomy" id="163359"/>
    <lineage>
        <taxon>Bacteria</taxon>
        <taxon>Pseudomonadati</taxon>
        <taxon>Pseudomonadota</taxon>
        <taxon>Gammaproteobacteria</taxon>
        <taxon>Acidiferrobacterales</taxon>
        <taxon>Acidiferrobacteraceae</taxon>
        <taxon>Acidiferrobacter</taxon>
    </lineage>
</organism>
<dbReference type="Proteomes" id="UP000253250">
    <property type="component" value="Unassembled WGS sequence"/>
</dbReference>
<feature type="region of interest" description="Disordered" evidence="9">
    <location>
        <begin position="1"/>
        <end position="26"/>
    </location>
</feature>
<evidence type="ECO:0000256" key="2">
    <source>
        <dbReference type="ARBA" id="ARBA00008873"/>
    </source>
</evidence>
<dbReference type="Pfam" id="PF16916">
    <property type="entry name" value="ZT_dimer"/>
    <property type="match status" value="1"/>
</dbReference>